<dbReference type="PROSITE" id="PS50089">
    <property type="entry name" value="ZF_RING_2"/>
    <property type="match status" value="1"/>
</dbReference>
<keyword evidence="3" id="KW-0862">Zinc</keyword>
<sequence length="567" mass="62000">MSALFSLDKLARFFLPLASFPLPSSSPLLSRSWFSLYAMTEFSEIQHLHFLLDDDEEDHEEDGAVDLSVQFAFSYDAKNRPSEGGEPESPFSGNDLPGSPEKSLTLDCSVVQNSTEEPSSARHLHQVDLHLGISDHSSSGQFGSRTDSSVGSLSSVDCGGEYDLGSYYLGLGLGFDDGDWGCFWAQNCQEHYVGHVGGSPGSHENPPVDDVWMVEEELGVDRPVVLAQNSVSSGSVVESGDSSMMLGAQSGSLEASTSIAGTEAADLVDIYGNSYMNDDPNRGSECFGVVGLETDSDEEFLDPQEDGSPIVGRRSNLEADHPSESDASAHDIDYQLCWDCLHFCDQSDSDEDYEWEEVDNGVDMMEVSPQFNSVYGESTSDDVLVHRVLPEVLDLHESSGIEVTDTEANVANGNDTLETTENLDWALLVEVNNLGTSDYDVEDHGAPIQIRGSEDFLPAEVFEILAGQFTNNDSLPRGIQPASKCFVARLPSVSLMVENPDGSRSVCAVCKDEVSREELVKQLPCSHCYHSSCILPWLSIRSTCPVCRYQLPTDDPDYEQRRLQNPR</sequence>
<feature type="region of interest" description="Disordered" evidence="5">
    <location>
        <begin position="296"/>
        <end position="327"/>
    </location>
</feature>
<dbReference type="GO" id="GO:0061630">
    <property type="term" value="F:ubiquitin protein ligase activity"/>
    <property type="evidence" value="ECO:0007669"/>
    <property type="project" value="TreeGrafter"/>
</dbReference>
<feature type="region of interest" description="Disordered" evidence="5">
    <location>
        <begin position="78"/>
        <end position="104"/>
    </location>
</feature>
<keyword evidence="1" id="KW-0479">Metal-binding</keyword>
<evidence type="ECO:0000256" key="4">
    <source>
        <dbReference type="PROSITE-ProRule" id="PRU00175"/>
    </source>
</evidence>
<dbReference type="Pfam" id="PF13639">
    <property type="entry name" value="zf-RING_2"/>
    <property type="match status" value="1"/>
</dbReference>
<dbReference type="InterPro" id="IPR013083">
    <property type="entry name" value="Znf_RING/FYVE/PHD"/>
</dbReference>
<dbReference type="GO" id="GO:0008270">
    <property type="term" value="F:zinc ion binding"/>
    <property type="evidence" value="ECO:0007669"/>
    <property type="project" value="UniProtKB-KW"/>
</dbReference>
<dbReference type="Gramene" id="NC8G0210670.1">
    <property type="protein sequence ID" value="NC8G0210670.1:cds"/>
    <property type="gene ID" value="NC8G0210670"/>
</dbReference>
<dbReference type="AlphaFoldDB" id="A0A5K1G3R6"/>
<dbReference type="PANTHER" id="PTHR15710">
    <property type="entry name" value="E3 UBIQUITIN-PROTEIN LIGASE PRAJA"/>
    <property type="match status" value="1"/>
</dbReference>
<feature type="compositionally biased region" description="Basic and acidic residues" evidence="5">
    <location>
        <begin position="315"/>
        <end position="327"/>
    </location>
</feature>
<name>A0A5K1G3R6_9MAGN</name>
<evidence type="ECO:0000256" key="5">
    <source>
        <dbReference type="SAM" id="MobiDB-lite"/>
    </source>
</evidence>
<dbReference type="SUPFAM" id="SSF57850">
    <property type="entry name" value="RING/U-box"/>
    <property type="match status" value="1"/>
</dbReference>
<evidence type="ECO:0000313" key="7">
    <source>
        <dbReference type="EMBL" id="VVW70816.1"/>
    </source>
</evidence>
<reference evidence="7" key="1">
    <citation type="submission" date="2019-09" db="EMBL/GenBank/DDBJ databases">
        <authorList>
            <person name="Zhang L."/>
        </authorList>
    </citation>
    <scope>NUCLEOTIDE SEQUENCE</scope>
</reference>
<feature type="compositionally biased region" description="Acidic residues" evidence="5">
    <location>
        <begin position="296"/>
        <end position="305"/>
    </location>
</feature>
<evidence type="ECO:0000256" key="1">
    <source>
        <dbReference type="ARBA" id="ARBA00022723"/>
    </source>
</evidence>
<dbReference type="SMART" id="SM00184">
    <property type="entry name" value="RING"/>
    <property type="match status" value="1"/>
</dbReference>
<dbReference type="GO" id="GO:0016567">
    <property type="term" value="P:protein ubiquitination"/>
    <property type="evidence" value="ECO:0007669"/>
    <property type="project" value="TreeGrafter"/>
</dbReference>
<dbReference type="GO" id="GO:0005737">
    <property type="term" value="C:cytoplasm"/>
    <property type="evidence" value="ECO:0007669"/>
    <property type="project" value="TreeGrafter"/>
</dbReference>
<evidence type="ECO:0000256" key="2">
    <source>
        <dbReference type="ARBA" id="ARBA00022771"/>
    </source>
</evidence>
<evidence type="ECO:0000256" key="3">
    <source>
        <dbReference type="ARBA" id="ARBA00022833"/>
    </source>
</evidence>
<dbReference type="InterPro" id="IPR001841">
    <property type="entry name" value="Znf_RING"/>
</dbReference>
<protein>
    <recommendedName>
        <fullName evidence="6">RING-type domain-containing protein</fullName>
    </recommendedName>
</protein>
<evidence type="ECO:0000259" key="6">
    <source>
        <dbReference type="PROSITE" id="PS50089"/>
    </source>
</evidence>
<dbReference type="Gene3D" id="3.30.40.10">
    <property type="entry name" value="Zinc/RING finger domain, C3HC4 (zinc finger)"/>
    <property type="match status" value="1"/>
</dbReference>
<gene>
    <name evidence="7" type="ORF">NYM_LOCUS24991</name>
</gene>
<keyword evidence="2 4" id="KW-0863">Zinc-finger</keyword>
<dbReference type="CDD" id="cd16454">
    <property type="entry name" value="RING-H2_PA-TM-RING"/>
    <property type="match status" value="1"/>
</dbReference>
<dbReference type="PANTHER" id="PTHR15710:SF108">
    <property type="entry name" value="OS03G0286100 PROTEIN"/>
    <property type="match status" value="1"/>
</dbReference>
<organism evidence="7">
    <name type="scientific">Nymphaea colorata</name>
    <name type="common">pocket water lily</name>
    <dbReference type="NCBI Taxonomy" id="210225"/>
    <lineage>
        <taxon>Eukaryota</taxon>
        <taxon>Viridiplantae</taxon>
        <taxon>Streptophyta</taxon>
        <taxon>Embryophyta</taxon>
        <taxon>Tracheophyta</taxon>
        <taxon>Spermatophyta</taxon>
        <taxon>Magnoliopsida</taxon>
        <taxon>Nymphaeales</taxon>
        <taxon>Nymphaeaceae</taxon>
        <taxon>Nymphaea</taxon>
    </lineage>
</organism>
<feature type="domain" description="RING-type" evidence="6">
    <location>
        <begin position="507"/>
        <end position="548"/>
    </location>
</feature>
<dbReference type="EMBL" id="LR721786">
    <property type="protein sequence ID" value="VVW70816.1"/>
    <property type="molecule type" value="Genomic_DNA"/>
</dbReference>
<proteinExistence type="predicted"/>
<accession>A0A5K1G3R6</accession>